<dbReference type="GO" id="GO:0004867">
    <property type="term" value="F:serine-type endopeptidase inhibitor activity"/>
    <property type="evidence" value="ECO:0007669"/>
    <property type="project" value="UniProtKB-KW"/>
</dbReference>
<keyword evidence="5" id="KW-1185">Reference proteome</keyword>
<dbReference type="AlphaFoldDB" id="A0AAV6WRB8"/>
<dbReference type="PROSITE" id="PS00285">
    <property type="entry name" value="POTATO_INHIBITOR"/>
    <property type="match status" value="1"/>
</dbReference>
<dbReference type="InterPro" id="IPR036354">
    <property type="entry name" value="Prot_inh_pot1_sf"/>
</dbReference>
<accession>A0AAV6WRB8</accession>
<reference evidence="4" key="1">
    <citation type="submission" date="2019-10" db="EMBL/GenBank/DDBJ databases">
        <authorList>
            <person name="Zhang R."/>
            <person name="Pan Y."/>
            <person name="Wang J."/>
            <person name="Ma R."/>
            <person name="Yu S."/>
        </authorList>
    </citation>
    <scope>NUCLEOTIDE SEQUENCE</scope>
    <source>
        <strain evidence="4">LA-IB0</strain>
        <tissue evidence="4">Leaf</tissue>
    </source>
</reference>
<organism evidence="4 5">
    <name type="scientific">Buddleja alternifolia</name>
    <dbReference type="NCBI Taxonomy" id="168488"/>
    <lineage>
        <taxon>Eukaryota</taxon>
        <taxon>Viridiplantae</taxon>
        <taxon>Streptophyta</taxon>
        <taxon>Embryophyta</taxon>
        <taxon>Tracheophyta</taxon>
        <taxon>Spermatophyta</taxon>
        <taxon>Magnoliopsida</taxon>
        <taxon>eudicotyledons</taxon>
        <taxon>Gunneridae</taxon>
        <taxon>Pentapetalae</taxon>
        <taxon>asterids</taxon>
        <taxon>lamiids</taxon>
        <taxon>Lamiales</taxon>
        <taxon>Scrophulariaceae</taxon>
        <taxon>Buddlejeae</taxon>
        <taxon>Buddleja</taxon>
    </lineage>
</organism>
<comment type="similarity">
    <text evidence="1">Belongs to the protease inhibitor I13 (potato type I serine protease inhibitor) family.</text>
</comment>
<evidence type="ECO:0000313" key="5">
    <source>
        <dbReference type="Proteomes" id="UP000826271"/>
    </source>
</evidence>
<dbReference type="EMBL" id="WHWC01000013">
    <property type="protein sequence ID" value="KAG8370837.1"/>
    <property type="molecule type" value="Genomic_DNA"/>
</dbReference>
<evidence type="ECO:0000256" key="2">
    <source>
        <dbReference type="ARBA" id="ARBA00022690"/>
    </source>
</evidence>
<sequence>MKKANQSLCKDSWPELVGVNGKEAAIVVKKENENVKDTPVLMDGTPVTGDFRFDRVRIFVNCNGEVVRAPI</sequence>
<dbReference type="PRINTS" id="PR00292">
    <property type="entry name" value="POTATOINHBTR"/>
</dbReference>
<dbReference type="SUPFAM" id="SSF54654">
    <property type="entry name" value="CI-2 family of serine protease inhibitors"/>
    <property type="match status" value="1"/>
</dbReference>
<dbReference type="PANTHER" id="PTHR33091">
    <property type="entry name" value="PROTEIN, PUTATIVE, EXPRESSED-RELATED"/>
    <property type="match status" value="1"/>
</dbReference>
<name>A0AAV6WRB8_9LAMI</name>
<keyword evidence="2" id="KW-0646">Protease inhibitor</keyword>
<keyword evidence="3" id="KW-0722">Serine protease inhibitor</keyword>
<dbReference type="Pfam" id="PF00280">
    <property type="entry name" value="potato_inhibit"/>
    <property type="match status" value="1"/>
</dbReference>
<evidence type="ECO:0000313" key="4">
    <source>
        <dbReference type="EMBL" id="KAG8370837.1"/>
    </source>
</evidence>
<comment type="caution">
    <text evidence="4">The sequence shown here is derived from an EMBL/GenBank/DDBJ whole genome shotgun (WGS) entry which is preliminary data.</text>
</comment>
<evidence type="ECO:0000256" key="3">
    <source>
        <dbReference type="ARBA" id="ARBA00022900"/>
    </source>
</evidence>
<protein>
    <submittedName>
        <fullName evidence="4">Uncharacterized protein</fullName>
    </submittedName>
</protein>
<proteinExistence type="inferred from homology"/>
<dbReference type="Gene3D" id="3.30.10.10">
    <property type="entry name" value="Trypsin Inhibitor V, subunit A"/>
    <property type="match status" value="1"/>
</dbReference>
<dbReference type="Proteomes" id="UP000826271">
    <property type="component" value="Unassembled WGS sequence"/>
</dbReference>
<gene>
    <name evidence="4" type="ORF">BUALT_Bualt13G0024900</name>
</gene>
<dbReference type="PANTHER" id="PTHR33091:SF69">
    <property type="entry name" value="INHIBITOR OF TRYPSIN AND HAGEMAN FACTOR-LIKE"/>
    <property type="match status" value="1"/>
</dbReference>
<dbReference type="InterPro" id="IPR000864">
    <property type="entry name" value="Prot_inh_pot1"/>
</dbReference>
<evidence type="ECO:0000256" key="1">
    <source>
        <dbReference type="ARBA" id="ARBA00008210"/>
    </source>
</evidence>
<dbReference type="GO" id="GO:0009611">
    <property type="term" value="P:response to wounding"/>
    <property type="evidence" value="ECO:0007669"/>
    <property type="project" value="InterPro"/>
</dbReference>